<accession>A0A4E0QRV0</accession>
<reference evidence="1 2" key="1">
    <citation type="submission" date="2017-11" db="EMBL/GenBank/DDBJ databases">
        <title>Isolation and Characterization of Methanogenic Archaea from Saline Meromictic Lake at Siberia.</title>
        <authorList>
            <person name="Shen Y."/>
            <person name="Huang H.-H."/>
            <person name="Lai M.-C."/>
            <person name="Chen S.-C."/>
        </authorList>
    </citation>
    <scope>NUCLEOTIDE SEQUENCE [LARGE SCALE GENOMIC DNA]</scope>
    <source>
        <strain evidence="1 2">SY-01</strain>
    </source>
</reference>
<comment type="caution">
    <text evidence="1">The sequence shown here is derived from an EMBL/GenBank/DDBJ whole genome shotgun (WGS) entry which is preliminary data.</text>
</comment>
<dbReference type="AlphaFoldDB" id="A0A4E0QRV0"/>
<keyword evidence="2" id="KW-1185">Reference proteome</keyword>
<dbReference type="RefSeq" id="WP_135389470.1">
    <property type="nucleotide sequence ID" value="NZ_PGGK01000005.1"/>
</dbReference>
<evidence type="ECO:0000313" key="1">
    <source>
        <dbReference type="EMBL" id="TGC09431.1"/>
    </source>
</evidence>
<dbReference type="EMBL" id="PGGK01000005">
    <property type="protein sequence ID" value="TGC09431.1"/>
    <property type="molecule type" value="Genomic_DNA"/>
</dbReference>
<dbReference type="Proteomes" id="UP000297295">
    <property type="component" value="Unassembled WGS sequence"/>
</dbReference>
<evidence type="ECO:0000313" key="2">
    <source>
        <dbReference type="Proteomes" id="UP000297295"/>
    </source>
</evidence>
<gene>
    <name evidence="1" type="ORF">CUN85_06270</name>
</gene>
<protein>
    <submittedName>
        <fullName evidence="1">Uncharacterized protein</fullName>
    </submittedName>
</protein>
<organism evidence="1 2">
    <name type="scientific">Methanolobus halotolerans</name>
    <dbReference type="NCBI Taxonomy" id="2052935"/>
    <lineage>
        <taxon>Archaea</taxon>
        <taxon>Methanobacteriati</taxon>
        <taxon>Methanobacteriota</taxon>
        <taxon>Stenosarchaea group</taxon>
        <taxon>Methanomicrobia</taxon>
        <taxon>Methanosarcinales</taxon>
        <taxon>Methanosarcinaceae</taxon>
        <taxon>Methanolobus</taxon>
    </lineage>
</organism>
<proteinExistence type="predicted"/>
<name>A0A4E0QRV0_9EURY</name>
<sequence>MRETGPCLEHKIRFKKQRLGMEILYSHSPCRPPLSGDSYKGRDMFRDKESKNIMRKFNKLWDEG</sequence>